<proteinExistence type="predicted"/>
<dbReference type="Ensembl" id="ENSANAT00000047863.1">
    <property type="protein sequence ID" value="ENSANAP00000029833.1"/>
    <property type="gene ID" value="ENSANAG00000032688.1"/>
</dbReference>
<dbReference type="STRING" id="37293.ENSANAP00000029833"/>
<organism evidence="1 2">
    <name type="scientific">Aotus nancymaae</name>
    <name type="common">Ma's night monkey</name>
    <dbReference type="NCBI Taxonomy" id="37293"/>
    <lineage>
        <taxon>Eukaryota</taxon>
        <taxon>Metazoa</taxon>
        <taxon>Chordata</taxon>
        <taxon>Craniata</taxon>
        <taxon>Vertebrata</taxon>
        <taxon>Euteleostomi</taxon>
        <taxon>Mammalia</taxon>
        <taxon>Eutheria</taxon>
        <taxon>Euarchontoglires</taxon>
        <taxon>Primates</taxon>
        <taxon>Haplorrhini</taxon>
        <taxon>Platyrrhini</taxon>
        <taxon>Aotidae</taxon>
        <taxon>Aotus</taxon>
    </lineage>
</organism>
<keyword evidence="2" id="KW-1185">Reference proteome</keyword>
<name>A0A2K5E9C6_AOTNA</name>
<evidence type="ECO:0000313" key="1">
    <source>
        <dbReference type="Ensembl" id="ENSANAP00000029833.1"/>
    </source>
</evidence>
<evidence type="ECO:0000313" key="2">
    <source>
        <dbReference type="Proteomes" id="UP000233020"/>
    </source>
</evidence>
<dbReference type="OMA" id="KMNETHL"/>
<dbReference type="Proteomes" id="UP000233020">
    <property type="component" value="Unplaced"/>
</dbReference>
<reference evidence="1" key="1">
    <citation type="submission" date="2025-08" db="UniProtKB">
        <authorList>
            <consortium name="Ensembl"/>
        </authorList>
    </citation>
    <scope>IDENTIFICATION</scope>
</reference>
<dbReference type="AlphaFoldDB" id="A0A2K5E9C6"/>
<reference evidence="1" key="2">
    <citation type="submission" date="2025-09" db="UniProtKB">
        <authorList>
            <consortium name="Ensembl"/>
        </authorList>
    </citation>
    <scope>IDENTIFICATION</scope>
</reference>
<protein>
    <submittedName>
        <fullName evidence="1">Uncharacterized protein</fullName>
    </submittedName>
</protein>
<accession>A0A2K5E9C6</accession>
<dbReference type="GeneTree" id="ENSGT00940000167523"/>
<sequence length="60" mass="6546">IASSAQLDFNLQGLLEQLSQGELKITDGSCTEVDKAEIFTSHCHSYWAGMAAIQVSEKMN</sequence>